<feature type="compositionally biased region" description="Pro residues" evidence="6">
    <location>
        <begin position="557"/>
        <end position="567"/>
    </location>
</feature>
<evidence type="ECO:0000256" key="5">
    <source>
        <dbReference type="ARBA" id="ARBA00023251"/>
    </source>
</evidence>
<feature type="transmembrane region" description="Helical" evidence="7">
    <location>
        <begin position="502"/>
        <end position="522"/>
    </location>
</feature>
<feature type="transmembrane region" description="Helical" evidence="7">
    <location>
        <begin position="375"/>
        <end position="393"/>
    </location>
</feature>
<dbReference type="Gene3D" id="1.20.1250.20">
    <property type="entry name" value="MFS general substrate transporter like domains"/>
    <property type="match status" value="1"/>
</dbReference>
<feature type="transmembrane region" description="Helical" evidence="7">
    <location>
        <begin position="286"/>
        <end position="310"/>
    </location>
</feature>
<feature type="transmembrane region" description="Helical" evidence="7">
    <location>
        <begin position="125"/>
        <end position="146"/>
    </location>
</feature>
<evidence type="ECO:0000259" key="8">
    <source>
        <dbReference type="PROSITE" id="PS50850"/>
    </source>
</evidence>
<name>A0ABN3KQ14_9ACTN</name>
<feature type="region of interest" description="Disordered" evidence="6">
    <location>
        <begin position="1"/>
        <end position="23"/>
    </location>
</feature>
<evidence type="ECO:0000256" key="4">
    <source>
        <dbReference type="ARBA" id="ARBA00023136"/>
    </source>
</evidence>
<evidence type="ECO:0000313" key="9">
    <source>
        <dbReference type="EMBL" id="GAA2469365.1"/>
    </source>
</evidence>
<evidence type="ECO:0000256" key="7">
    <source>
        <dbReference type="SAM" id="Phobius"/>
    </source>
</evidence>
<dbReference type="Proteomes" id="UP001501358">
    <property type="component" value="Unassembled WGS sequence"/>
</dbReference>
<feature type="transmembrane region" description="Helical" evidence="7">
    <location>
        <begin position="186"/>
        <end position="207"/>
    </location>
</feature>
<feature type="transmembrane region" description="Helical" evidence="7">
    <location>
        <begin position="31"/>
        <end position="57"/>
    </location>
</feature>
<proteinExistence type="predicted"/>
<feature type="transmembrane region" description="Helical" evidence="7">
    <location>
        <begin position="100"/>
        <end position="119"/>
    </location>
</feature>
<feature type="compositionally biased region" description="Low complexity" evidence="6">
    <location>
        <begin position="7"/>
        <end position="17"/>
    </location>
</feature>
<feature type="transmembrane region" description="Helical" evidence="7">
    <location>
        <begin position="414"/>
        <end position="436"/>
    </location>
</feature>
<keyword evidence="4 7" id="KW-0472">Membrane</keyword>
<evidence type="ECO:0000313" key="10">
    <source>
        <dbReference type="Proteomes" id="UP001501358"/>
    </source>
</evidence>
<dbReference type="PANTHER" id="PTHR42718:SF49">
    <property type="entry name" value="EXPORT PROTEIN"/>
    <property type="match status" value="1"/>
</dbReference>
<feature type="transmembrane region" description="Helical" evidence="7">
    <location>
        <begin position="158"/>
        <end position="180"/>
    </location>
</feature>
<comment type="caution">
    <text evidence="9">The sequence shown here is derived from an EMBL/GenBank/DDBJ whole genome shotgun (WGS) entry which is preliminary data.</text>
</comment>
<keyword evidence="10" id="KW-1185">Reference proteome</keyword>
<feature type="transmembrane region" description="Helical" evidence="7">
    <location>
        <begin position="69"/>
        <end position="88"/>
    </location>
</feature>
<keyword evidence="3 7" id="KW-1133">Transmembrane helix</keyword>
<dbReference type="RefSeq" id="WP_344381084.1">
    <property type="nucleotide sequence ID" value="NZ_BAAATA010000001.1"/>
</dbReference>
<dbReference type="InterPro" id="IPR011701">
    <property type="entry name" value="MFS"/>
</dbReference>
<accession>A0ABN3KQ14</accession>
<comment type="subcellular location">
    <subcellularLocation>
        <location evidence="1">Cell membrane</location>
        <topology evidence="1">Multi-pass membrane protein</topology>
    </subcellularLocation>
</comment>
<protein>
    <recommendedName>
        <fullName evidence="8">Major facilitator superfamily (MFS) profile domain-containing protein</fullName>
    </recommendedName>
</protein>
<keyword evidence="5" id="KW-0046">Antibiotic resistance</keyword>
<dbReference type="InterPro" id="IPR020846">
    <property type="entry name" value="MFS_dom"/>
</dbReference>
<gene>
    <name evidence="9" type="ORF">GCM10010406_00880</name>
</gene>
<keyword evidence="2 7" id="KW-0812">Transmembrane</keyword>
<feature type="transmembrane region" description="Helical" evidence="7">
    <location>
        <begin position="219"/>
        <end position="237"/>
    </location>
</feature>
<evidence type="ECO:0000256" key="1">
    <source>
        <dbReference type="ARBA" id="ARBA00004651"/>
    </source>
</evidence>
<feature type="transmembrane region" description="Helical" evidence="7">
    <location>
        <begin position="322"/>
        <end position="340"/>
    </location>
</feature>
<dbReference type="PROSITE" id="PS50850">
    <property type="entry name" value="MFS"/>
    <property type="match status" value="1"/>
</dbReference>
<evidence type="ECO:0000256" key="2">
    <source>
        <dbReference type="ARBA" id="ARBA00022692"/>
    </source>
</evidence>
<reference evidence="9 10" key="1">
    <citation type="journal article" date="2019" name="Int. J. Syst. Evol. Microbiol.">
        <title>The Global Catalogue of Microorganisms (GCM) 10K type strain sequencing project: providing services to taxonomists for standard genome sequencing and annotation.</title>
        <authorList>
            <consortium name="The Broad Institute Genomics Platform"/>
            <consortium name="The Broad Institute Genome Sequencing Center for Infectious Disease"/>
            <person name="Wu L."/>
            <person name="Ma J."/>
        </authorList>
    </citation>
    <scope>NUCLEOTIDE SEQUENCE [LARGE SCALE GENOMIC DNA]</scope>
    <source>
        <strain evidence="9 10">JCM 6307</strain>
    </source>
</reference>
<feature type="region of interest" description="Disordered" evidence="6">
    <location>
        <begin position="527"/>
        <end position="567"/>
    </location>
</feature>
<evidence type="ECO:0000256" key="3">
    <source>
        <dbReference type="ARBA" id="ARBA00022989"/>
    </source>
</evidence>
<dbReference type="Pfam" id="PF07690">
    <property type="entry name" value="MFS_1"/>
    <property type="match status" value="1"/>
</dbReference>
<feature type="transmembrane region" description="Helical" evidence="7">
    <location>
        <begin position="249"/>
        <end position="265"/>
    </location>
</feature>
<dbReference type="InterPro" id="IPR036259">
    <property type="entry name" value="MFS_trans_sf"/>
</dbReference>
<dbReference type="PANTHER" id="PTHR42718">
    <property type="entry name" value="MAJOR FACILITATOR SUPERFAMILY MULTIDRUG TRANSPORTER MFSC"/>
    <property type="match status" value="1"/>
</dbReference>
<organism evidence="9 10">
    <name type="scientific">Streptomyces thermolineatus</name>
    <dbReference type="NCBI Taxonomy" id="44033"/>
    <lineage>
        <taxon>Bacteria</taxon>
        <taxon>Bacillati</taxon>
        <taxon>Actinomycetota</taxon>
        <taxon>Actinomycetes</taxon>
        <taxon>Kitasatosporales</taxon>
        <taxon>Streptomycetaceae</taxon>
        <taxon>Streptomyces</taxon>
    </lineage>
</organism>
<feature type="compositionally biased region" description="Basic and acidic residues" evidence="6">
    <location>
        <begin position="528"/>
        <end position="537"/>
    </location>
</feature>
<dbReference type="EMBL" id="BAAATA010000001">
    <property type="protein sequence ID" value="GAA2469365.1"/>
    <property type="molecule type" value="Genomic_DNA"/>
</dbReference>
<dbReference type="SUPFAM" id="SSF103473">
    <property type="entry name" value="MFS general substrate transporter"/>
    <property type="match status" value="1"/>
</dbReference>
<evidence type="ECO:0000256" key="6">
    <source>
        <dbReference type="SAM" id="MobiDB-lite"/>
    </source>
</evidence>
<sequence>MRRRHTAAPGTPAAGTAAEEDGPRPRLTGRVLLTVLGLSLAYSVTAVDPLMLTLNLSRVGLGLDVPPNLIGFLGGAATLVVAAAVLAVGNLGDVHGLKRLLMLGLVGNAVTGVLCALSPNHVFLLVMRFLDGLALTALLGLSLALLTVSVPQRVRPLAIGIFMAVDTVLYGVSPLVGGWVVDAVGWRGTFLVTPPLALAALVLTFKYVKESPLRPGRRVDVLGVTLFGAALLGAVHGTGELQNGLARPQAWLPLAGAALALAAFVRHERRTPEPALDTALFRSPALVVAVLAVLTLDFLSAGLGVVLGQFGGAVLALNPEQIGLLYLPGTLVIAGASVLAGRAVASRTARPVMIAGLLMLVASTLVLAGTVSPTMALWLLVLATWTCNLGAFVTSTPVSDTVLAHAPQGKAGSVAAVQPTFGMTGYALGPTVYILLLDLFFRKEWLADAESRGLSAEQGEQAVDAAMSSMANAPGSPGYDPNLVRQASELALGLDFTNAVRLTMLTVALAPLAVVVLAYFLMPRRPRHAPDTGREAGPDTAPDTGREATPGTTPGDEPGPGPGPGGA</sequence>
<feature type="domain" description="Major facilitator superfamily (MFS) profile" evidence="8">
    <location>
        <begin position="34"/>
        <end position="526"/>
    </location>
</feature>
<feature type="transmembrane region" description="Helical" evidence="7">
    <location>
        <begin position="352"/>
        <end position="369"/>
    </location>
</feature>